<dbReference type="AlphaFoldDB" id="A0A9D1XSK6"/>
<dbReference type="EMBL" id="DXEN01000071">
    <property type="protein sequence ID" value="HIX86783.1"/>
    <property type="molecule type" value="Genomic_DNA"/>
</dbReference>
<name>A0A9D1XSK6_9BACT</name>
<gene>
    <name evidence="1" type="ORF">H9848_09300</name>
</gene>
<reference evidence="1" key="2">
    <citation type="submission" date="2021-04" db="EMBL/GenBank/DDBJ databases">
        <authorList>
            <person name="Gilroy R."/>
        </authorList>
    </citation>
    <scope>NUCLEOTIDE SEQUENCE</scope>
    <source>
        <strain evidence="1">ChiHecec2B26-12326</strain>
    </source>
</reference>
<accession>A0A9D1XSK6</accession>
<organism evidence="1 2">
    <name type="scientific">Candidatus Parabacteroides intestinigallinarum</name>
    <dbReference type="NCBI Taxonomy" id="2838722"/>
    <lineage>
        <taxon>Bacteria</taxon>
        <taxon>Pseudomonadati</taxon>
        <taxon>Bacteroidota</taxon>
        <taxon>Bacteroidia</taxon>
        <taxon>Bacteroidales</taxon>
        <taxon>Tannerellaceae</taxon>
        <taxon>Parabacteroides</taxon>
    </lineage>
</organism>
<protein>
    <recommendedName>
        <fullName evidence="3">Tetratricopeptide repeat protein</fullName>
    </recommendedName>
</protein>
<sequence length="426" mass="49307">MTSVGSAYTTNFVASLKQKDYLNAYRIEVVPNPIQIDKEKRTGAHMNASEAELEIRTIIHDLQVECNPNLNAVISRKNIDDQVIFSVVFPIKVIRDAEKVLEDIHKKLEISANDFSEKSKDEIDKQIMYEKELDKKRTEAESYLKLLSDVRIYADSTNILSVDISDMGPREKRYYVVMPLVVIKKEYATESSAFMSEGRGLYEMRKYKEARTAFQSALEAKDMEPDMRPNILESIAFCDSCIQYEKIAALAIQEIANMKKQGNATQQKVAEYANIAINRYQKIYQEYNTDEIYNRRIEKLEGLISDMPLKIKFTIVEWRTLSEGDYIPDVEIWAYYGTPSISSSTFSSDRRFERMMKNESFNYKQIGVSNQQGIAETELDRTNLPEGIIFRPNKKSNIKINYMSLADLIRQAGGTYMEKQFRLKMY</sequence>
<dbReference type="Proteomes" id="UP000823847">
    <property type="component" value="Unassembled WGS sequence"/>
</dbReference>
<evidence type="ECO:0000313" key="2">
    <source>
        <dbReference type="Proteomes" id="UP000823847"/>
    </source>
</evidence>
<evidence type="ECO:0008006" key="3">
    <source>
        <dbReference type="Google" id="ProtNLM"/>
    </source>
</evidence>
<feature type="non-terminal residue" evidence="1">
    <location>
        <position position="426"/>
    </location>
</feature>
<comment type="caution">
    <text evidence="1">The sequence shown here is derived from an EMBL/GenBank/DDBJ whole genome shotgun (WGS) entry which is preliminary data.</text>
</comment>
<evidence type="ECO:0000313" key="1">
    <source>
        <dbReference type="EMBL" id="HIX86783.1"/>
    </source>
</evidence>
<proteinExistence type="predicted"/>
<reference evidence="1" key="1">
    <citation type="journal article" date="2021" name="PeerJ">
        <title>Extensive microbial diversity within the chicken gut microbiome revealed by metagenomics and culture.</title>
        <authorList>
            <person name="Gilroy R."/>
            <person name="Ravi A."/>
            <person name="Getino M."/>
            <person name="Pursley I."/>
            <person name="Horton D.L."/>
            <person name="Alikhan N.F."/>
            <person name="Baker D."/>
            <person name="Gharbi K."/>
            <person name="Hall N."/>
            <person name="Watson M."/>
            <person name="Adriaenssens E.M."/>
            <person name="Foster-Nyarko E."/>
            <person name="Jarju S."/>
            <person name="Secka A."/>
            <person name="Antonio M."/>
            <person name="Oren A."/>
            <person name="Chaudhuri R.R."/>
            <person name="La Ragione R."/>
            <person name="Hildebrand F."/>
            <person name="Pallen M.J."/>
        </authorList>
    </citation>
    <scope>NUCLEOTIDE SEQUENCE</scope>
    <source>
        <strain evidence="1">ChiHecec2B26-12326</strain>
    </source>
</reference>